<sequence length="108" mass="12339">MSNFDNDNNELEMLRPAINGEMLLELTPRPAIDESPNRPLQKIARTTSVPALRCWQVHMSRIWHATDLALAHGNRNIKQWWPASAEDKGQLLIAEPFTIAESRDIYSC</sequence>
<dbReference type="RefSeq" id="XP_060388092.1">
    <property type="nucleotide sequence ID" value="XM_060517631.1"/>
</dbReference>
<evidence type="ECO:0000313" key="2">
    <source>
        <dbReference type="Proteomes" id="UP001227543"/>
    </source>
</evidence>
<protein>
    <submittedName>
        <fullName evidence="1">Uncharacterized protein</fullName>
    </submittedName>
</protein>
<dbReference type="EMBL" id="MLFU01000003">
    <property type="protein sequence ID" value="KAK1511016.1"/>
    <property type="molecule type" value="Genomic_DNA"/>
</dbReference>
<name>A0ABQ9RRK6_9PEZI</name>
<organism evidence="1 2">
    <name type="scientific">Colletotrichum tamarilloi</name>
    <dbReference type="NCBI Taxonomy" id="1209934"/>
    <lineage>
        <taxon>Eukaryota</taxon>
        <taxon>Fungi</taxon>
        <taxon>Dikarya</taxon>
        <taxon>Ascomycota</taxon>
        <taxon>Pezizomycotina</taxon>
        <taxon>Sordariomycetes</taxon>
        <taxon>Hypocreomycetidae</taxon>
        <taxon>Glomerellales</taxon>
        <taxon>Glomerellaceae</taxon>
        <taxon>Colletotrichum</taxon>
        <taxon>Colletotrichum acutatum species complex</taxon>
    </lineage>
</organism>
<dbReference type="GeneID" id="85401869"/>
<evidence type="ECO:0000313" key="1">
    <source>
        <dbReference type="EMBL" id="KAK1511016.1"/>
    </source>
</evidence>
<keyword evidence="2" id="KW-1185">Reference proteome</keyword>
<reference evidence="1 2" key="1">
    <citation type="submission" date="2016-10" db="EMBL/GenBank/DDBJ databases">
        <title>The genome sequence of Colletotrichum fioriniae PJ7.</title>
        <authorList>
            <person name="Baroncelli R."/>
        </authorList>
    </citation>
    <scope>NUCLEOTIDE SEQUENCE [LARGE SCALE GENOMIC DNA]</scope>
    <source>
        <strain evidence="1 2">Tom-12</strain>
    </source>
</reference>
<dbReference type="Proteomes" id="UP001227543">
    <property type="component" value="Unassembled WGS sequence"/>
</dbReference>
<gene>
    <name evidence="1" type="ORF">CTAM01_01589</name>
</gene>
<proteinExistence type="predicted"/>
<comment type="caution">
    <text evidence="1">The sequence shown here is derived from an EMBL/GenBank/DDBJ whole genome shotgun (WGS) entry which is preliminary data.</text>
</comment>
<accession>A0ABQ9RRK6</accession>